<dbReference type="Proteomes" id="UP000254835">
    <property type="component" value="Unassembled WGS sequence"/>
</dbReference>
<sequence length="47" mass="5102">MKLNACQVEAAKLNEKFYQLTDVRGLYLEISASGQNTGAINGDGKKL</sequence>
<gene>
    <name evidence="1" type="ORF">NCTC11470_02692</name>
</gene>
<proteinExistence type="predicted"/>
<dbReference type="EMBL" id="UHJA01000001">
    <property type="protein sequence ID" value="SUP77619.1"/>
    <property type="molecule type" value="Genomic_DNA"/>
</dbReference>
<evidence type="ECO:0000313" key="2">
    <source>
        <dbReference type="Proteomes" id="UP000254835"/>
    </source>
</evidence>
<organism evidence="1 2">
    <name type="scientific">Yersinia frederiksenii</name>
    <dbReference type="NCBI Taxonomy" id="29484"/>
    <lineage>
        <taxon>Bacteria</taxon>
        <taxon>Pseudomonadati</taxon>
        <taxon>Pseudomonadota</taxon>
        <taxon>Gammaproteobacteria</taxon>
        <taxon>Enterobacterales</taxon>
        <taxon>Yersiniaceae</taxon>
        <taxon>Yersinia</taxon>
    </lineage>
</organism>
<reference evidence="1 2" key="1">
    <citation type="submission" date="2018-06" db="EMBL/GenBank/DDBJ databases">
        <authorList>
            <consortium name="Pathogen Informatics"/>
            <person name="Doyle S."/>
        </authorList>
    </citation>
    <scope>NUCLEOTIDE SEQUENCE [LARGE SCALE GENOMIC DNA]</scope>
    <source>
        <strain evidence="1 2">NCTC11470</strain>
    </source>
</reference>
<dbReference type="AlphaFoldDB" id="A0A380PWG8"/>
<dbReference type="Gene3D" id="3.30.160.390">
    <property type="entry name" value="Integrase, DNA-binding domain"/>
    <property type="match status" value="1"/>
</dbReference>
<dbReference type="GeneID" id="57907746"/>
<dbReference type="RefSeq" id="WP_004707220.1">
    <property type="nucleotide sequence ID" value="NZ_CABHXP010000176.1"/>
</dbReference>
<dbReference type="InterPro" id="IPR038488">
    <property type="entry name" value="Integrase_DNA-bd_sf"/>
</dbReference>
<evidence type="ECO:0000313" key="1">
    <source>
        <dbReference type="EMBL" id="SUP77619.1"/>
    </source>
</evidence>
<protein>
    <submittedName>
        <fullName evidence="1">Putative phage integrase</fullName>
    </submittedName>
</protein>
<accession>A0A380PWG8</accession>
<name>A0A380PWG8_YERFR</name>